<keyword evidence="6 10" id="KW-0028">Amino-acid biosynthesis</keyword>
<evidence type="ECO:0000256" key="5">
    <source>
        <dbReference type="ARBA" id="ARBA00013376"/>
    </source>
</evidence>
<name>A0A1W2GIN1_REIFA</name>
<evidence type="ECO:0000256" key="7">
    <source>
        <dbReference type="ARBA" id="ARBA00022697"/>
    </source>
</evidence>
<organism evidence="14 15">
    <name type="scientific">Reichenbachiella faecimaris</name>
    <dbReference type="NCBI Taxonomy" id="692418"/>
    <lineage>
        <taxon>Bacteria</taxon>
        <taxon>Pseudomonadati</taxon>
        <taxon>Bacteroidota</taxon>
        <taxon>Cytophagia</taxon>
        <taxon>Cytophagales</taxon>
        <taxon>Reichenbachiellaceae</taxon>
        <taxon>Reichenbachiella</taxon>
    </lineage>
</organism>
<dbReference type="UniPathway" id="UPA00050">
    <property type="reaction ID" value="UER00063"/>
</dbReference>
<evidence type="ECO:0000313" key="14">
    <source>
        <dbReference type="EMBL" id="SMD36507.1"/>
    </source>
</evidence>
<keyword evidence="9 10" id="KW-0486">Methionine biosynthesis</keyword>
<evidence type="ECO:0000256" key="10">
    <source>
        <dbReference type="RuleBase" id="RU000579"/>
    </source>
</evidence>
<dbReference type="PROSITE" id="PS01042">
    <property type="entry name" value="HOMOSER_DHGENASE"/>
    <property type="match status" value="1"/>
</dbReference>
<keyword evidence="10" id="KW-0521">NADP</keyword>
<dbReference type="EMBL" id="FWYF01000003">
    <property type="protein sequence ID" value="SMD36507.1"/>
    <property type="molecule type" value="Genomic_DNA"/>
</dbReference>
<comment type="catalytic activity">
    <reaction evidence="10">
        <text>L-homoserine + NADP(+) = L-aspartate 4-semialdehyde + NADPH + H(+)</text>
        <dbReference type="Rhea" id="RHEA:15761"/>
        <dbReference type="ChEBI" id="CHEBI:15378"/>
        <dbReference type="ChEBI" id="CHEBI:57476"/>
        <dbReference type="ChEBI" id="CHEBI:57783"/>
        <dbReference type="ChEBI" id="CHEBI:58349"/>
        <dbReference type="ChEBI" id="CHEBI:537519"/>
        <dbReference type="EC" id="1.1.1.3"/>
    </reaction>
</comment>
<evidence type="ECO:0000256" key="11">
    <source>
        <dbReference type="RuleBase" id="RU004171"/>
    </source>
</evidence>
<dbReference type="Gene3D" id="3.30.360.10">
    <property type="entry name" value="Dihydrodipicolinate Reductase, domain 2"/>
    <property type="match status" value="1"/>
</dbReference>
<evidence type="ECO:0000256" key="3">
    <source>
        <dbReference type="ARBA" id="ARBA00006753"/>
    </source>
</evidence>
<dbReference type="GO" id="GO:0009088">
    <property type="term" value="P:threonine biosynthetic process"/>
    <property type="evidence" value="ECO:0007669"/>
    <property type="project" value="UniProtKB-UniPathway"/>
</dbReference>
<evidence type="ECO:0000259" key="12">
    <source>
        <dbReference type="Pfam" id="PF00742"/>
    </source>
</evidence>
<dbReference type="Gene3D" id="3.30.70.260">
    <property type="match status" value="1"/>
</dbReference>
<evidence type="ECO:0000313" key="15">
    <source>
        <dbReference type="Proteomes" id="UP000192472"/>
    </source>
</evidence>
<dbReference type="GO" id="GO:0050661">
    <property type="term" value="F:NADP binding"/>
    <property type="evidence" value="ECO:0007669"/>
    <property type="project" value="InterPro"/>
</dbReference>
<dbReference type="EC" id="1.1.1.3" evidence="4 10"/>
<keyword evidence="7 10" id="KW-0791">Threonine biosynthesis</keyword>
<proteinExistence type="inferred from homology"/>
<protein>
    <recommendedName>
        <fullName evidence="5 10">Homoserine dehydrogenase</fullName>
        <ecNumber evidence="4 10">1.1.1.3</ecNumber>
    </recommendedName>
</protein>
<dbReference type="SUPFAM" id="SSF51735">
    <property type="entry name" value="NAD(P)-binding Rossmann-fold domains"/>
    <property type="match status" value="1"/>
</dbReference>
<feature type="domain" description="Aspartate/homoserine dehydrogenase NAD-binding" evidence="13">
    <location>
        <begin position="10"/>
        <end position="120"/>
    </location>
</feature>
<dbReference type="STRING" id="692418.SAMN04488029_2929"/>
<comment type="pathway">
    <text evidence="1 10">Amino-acid biosynthesis; L-threonine biosynthesis; L-threonine from L-aspartate: step 3/5.</text>
</comment>
<evidence type="ECO:0000256" key="2">
    <source>
        <dbReference type="ARBA" id="ARBA00005062"/>
    </source>
</evidence>
<dbReference type="SUPFAM" id="SSF55347">
    <property type="entry name" value="Glyceraldehyde-3-phosphate dehydrogenase-like, C-terminal domain"/>
    <property type="match status" value="1"/>
</dbReference>
<comment type="similarity">
    <text evidence="3 11">Belongs to the homoserine dehydrogenase family.</text>
</comment>
<keyword evidence="8 10" id="KW-0560">Oxidoreductase</keyword>
<gene>
    <name evidence="14" type="ORF">SAMN04488029_2929</name>
</gene>
<dbReference type="NCBIfam" id="NF004976">
    <property type="entry name" value="PRK06349.1"/>
    <property type="match status" value="1"/>
</dbReference>
<dbReference type="Gene3D" id="3.40.50.720">
    <property type="entry name" value="NAD(P)-binding Rossmann-like Domain"/>
    <property type="match status" value="1"/>
</dbReference>
<feature type="domain" description="Homoserine dehydrogenase catalytic" evidence="12">
    <location>
        <begin position="128"/>
        <end position="305"/>
    </location>
</feature>
<evidence type="ECO:0000256" key="9">
    <source>
        <dbReference type="ARBA" id="ARBA00023167"/>
    </source>
</evidence>
<reference evidence="14 15" key="1">
    <citation type="submission" date="2017-04" db="EMBL/GenBank/DDBJ databases">
        <authorList>
            <person name="Afonso C.L."/>
            <person name="Miller P.J."/>
            <person name="Scott M.A."/>
            <person name="Spackman E."/>
            <person name="Goraichik I."/>
            <person name="Dimitrov K.M."/>
            <person name="Suarez D.L."/>
            <person name="Swayne D.E."/>
        </authorList>
    </citation>
    <scope>NUCLEOTIDE SEQUENCE [LARGE SCALE GENOMIC DNA]</scope>
    <source>
        <strain evidence="14 15">DSM 26133</strain>
    </source>
</reference>
<dbReference type="InterPro" id="IPR019811">
    <property type="entry name" value="HDH_CS"/>
</dbReference>
<evidence type="ECO:0000259" key="13">
    <source>
        <dbReference type="Pfam" id="PF03447"/>
    </source>
</evidence>
<evidence type="ECO:0000256" key="6">
    <source>
        <dbReference type="ARBA" id="ARBA00022605"/>
    </source>
</evidence>
<evidence type="ECO:0000256" key="8">
    <source>
        <dbReference type="ARBA" id="ARBA00023002"/>
    </source>
</evidence>
<dbReference type="PANTHER" id="PTHR43331:SF1">
    <property type="entry name" value="HOMOSERINE DEHYDROGENASE"/>
    <property type="match status" value="1"/>
</dbReference>
<accession>A0A1W2GIN1</accession>
<dbReference type="AlphaFoldDB" id="A0A1W2GIN1"/>
<evidence type="ECO:0000256" key="1">
    <source>
        <dbReference type="ARBA" id="ARBA00005056"/>
    </source>
</evidence>
<dbReference type="PANTHER" id="PTHR43331">
    <property type="entry name" value="HOMOSERINE DEHYDROGENASE"/>
    <property type="match status" value="1"/>
</dbReference>
<keyword evidence="15" id="KW-1185">Reference proteome</keyword>
<dbReference type="InterPro" id="IPR001342">
    <property type="entry name" value="HDH_cat"/>
</dbReference>
<dbReference type="GO" id="GO:0004412">
    <property type="term" value="F:homoserine dehydrogenase activity"/>
    <property type="evidence" value="ECO:0007669"/>
    <property type="project" value="UniProtKB-EC"/>
</dbReference>
<dbReference type="Pfam" id="PF03447">
    <property type="entry name" value="NAD_binding_3"/>
    <property type="match status" value="1"/>
</dbReference>
<sequence length="391" mass="43758">MKNLKLGIFGFGCVGQGLYHVLQQSNSINSEIVKICIKDLNKPRSLEAAYFTDKKDDLLQNEGIDVIVELIDDAEAAFEIVSTAMNNGKSVVSANKKMIAEHLEELLELQEKNNVSLLYEASCCASIPIIRNLEEYYDNDLLSSLEGIFNGSTNFILSKLIAGGQTYDEVLKEAQDLGFAESDPTLDVEGIDPKYKLCILLFHAFGLVAKPDDVFNYGISKINDFDIDYAKKRGLTIKLISKCRREGDKIEAYCLPTFIPIGSVLSQTSNEYNAVVLESAFSESQLLYGKGAGDKPTGSAVLSDISALNHDYKYEYKKKAKNEGKFELCENFDMRLYVRYNGSSPDFNDFESIEEKYQSDRGNFLVGTIKLKKLKNSRWLKDSTINTIVLN</sequence>
<dbReference type="GO" id="GO:0009086">
    <property type="term" value="P:methionine biosynthetic process"/>
    <property type="evidence" value="ECO:0007669"/>
    <property type="project" value="UniProtKB-KW"/>
</dbReference>
<dbReference type="RefSeq" id="WP_176214795.1">
    <property type="nucleotide sequence ID" value="NZ_FWYF01000003.1"/>
</dbReference>
<dbReference type="FunFam" id="3.30.360.10:FF:000005">
    <property type="entry name" value="Homoserine dehydrogenase"/>
    <property type="match status" value="1"/>
</dbReference>
<dbReference type="Proteomes" id="UP000192472">
    <property type="component" value="Unassembled WGS sequence"/>
</dbReference>
<evidence type="ECO:0000256" key="4">
    <source>
        <dbReference type="ARBA" id="ARBA00013213"/>
    </source>
</evidence>
<dbReference type="Pfam" id="PF00742">
    <property type="entry name" value="Homoserine_dh"/>
    <property type="match status" value="1"/>
</dbReference>
<dbReference type="InterPro" id="IPR005106">
    <property type="entry name" value="Asp/hSer_DH_NAD-bd"/>
</dbReference>
<dbReference type="InterPro" id="IPR036291">
    <property type="entry name" value="NAD(P)-bd_dom_sf"/>
</dbReference>
<comment type="pathway">
    <text evidence="2 10">Amino-acid biosynthesis; L-methionine biosynthesis via de novo pathway; L-homoserine from L-aspartate: step 3/3.</text>
</comment>
<dbReference type="UniPathway" id="UPA00051">
    <property type="reaction ID" value="UER00465"/>
</dbReference>